<evidence type="ECO:0000256" key="5">
    <source>
        <dbReference type="ARBA" id="ARBA00022801"/>
    </source>
</evidence>
<comment type="function">
    <text evidence="8">Part of the phosphoribosylformylglycinamidine synthase complex involved in the purines biosynthetic pathway. Catalyzes the ATP-dependent conversion of formylglycinamide ribonucleotide (FGAR) and glutamine to yield formylglycinamidine ribonucleotide (FGAM) and glutamate. The FGAM synthase complex is composed of three subunits. PurQ produces an ammonia molecule by converting glutamine to glutamate. PurL transfers the ammonia molecule to FGAR to form FGAM in an ATP-dependent manner. PurS interacts with PurQ and PurL and is thought to assist in the transfer of the ammonia molecule from PurQ to PurL.</text>
</comment>
<comment type="subunit">
    <text evidence="8">Part of the FGAM synthase complex composed of 1 PurL, 1 PurQ and 2 PurS subunits.</text>
</comment>
<dbReference type="Pfam" id="PF13507">
    <property type="entry name" value="GATase_5"/>
    <property type="match status" value="1"/>
</dbReference>
<accession>A0A1W6ZY54</accession>
<comment type="pathway">
    <text evidence="8">Purine metabolism; IMP biosynthesis via de novo pathway; 5-amino-1-(5-phospho-D-ribosyl)imidazole from N(2)-formyl-N(1)-(5-phospho-D-ribosyl)glycinamide: step 1/2.</text>
</comment>
<feature type="active site" evidence="8">
    <location>
        <position position="206"/>
    </location>
</feature>
<evidence type="ECO:0000256" key="4">
    <source>
        <dbReference type="ARBA" id="ARBA00022755"/>
    </source>
</evidence>
<evidence type="ECO:0000256" key="3">
    <source>
        <dbReference type="ARBA" id="ARBA00022741"/>
    </source>
</evidence>
<dbReference type="EMBL" id="CP021112">
    <property type="protein sequence ID" value="ARQ02250.1"/>
    <property type="molecule type" value="Genomic_DNA"/>
</dbReference>
<dbReference type="NCBIfam" id="TIGR01737">
    <property type="entry name" value="FGAM_synth_I"/>
    <property type="match status" value="1"/>
</dbReference>
<keyword evidence="7 8" id="KW-0315">Glutamine amidotransferase</keyword>
<dbReference type="PANTHER" id="PTHR47552:SF1">
    <property type="entry name" value="PHOSPHORIBOSYLFORMYLGLYCINAMIDINE SYNTHASE SUBUNIT PURQ"/>
    <property type="match status" value="1"/>
</dbReference>
<organism evidence="9 10">
    <name type="scientific">Pseudorhodoplanes sinuspersici</name>
    <dbReference type="NCBI Taxonomy" id="1235591"/>
    <lineage>
        <taxon>Bacteria</taxon>
        <taxon>Pseudomonadati</taxon>
        <taxon>Pseudomonadota</taxon>
        <taxon>Alphaproteobacteria</taxon>
        <taxon>Hyphomicrobiales</taxon>
        <taxon>Pseudorhodoplanes</taxon>
    </lineage>
</organism>
<keyword evidence="6 8" id="KW-0067">ATP-binding</keyword>
<keyword evidence="1 8" id="KW-0963">Cytoplasm</keyword>
<dbReference type="NCBIfam" id="NF002957">
    <property type="entry name" value="PRK03619.1"/>
    <property type="match status" value="1"/>
</dbReference>
<dbReference type="EC" id="3.5.1.2" evidence="8"/>
<proteinExistence type="inferred from homology"/>
<dbReference type="Proteomes" id="UP000194137">
    <property type="component" value="Chromosome"/>
</dbReference>
<feature type="active site" description="Nucleophile" evidence="8">
    <location>
        <position position="87"/>
    </location>
</feature>
<evidence type="ECO:0000256" key="7">
    <source>
        <dbReference type="ARBA" id="ARBA00022962"/>
    </source>
</evidence>
<dbReference type="Gene3D" id="3.40.50.880">
    <property type="match status" value="1"/>
</dbReference>
<evidence type="ECO:0000256" key="2">
    <source>
        <dbReference type="ARBA" id="ARBA00022598"/>
    </source>
</evidence>
<keyword evidence="2 8" id="KW-0436">Ligase</keyword>
<gene>
    <name evidence="8" type="primary">purQ</name>
    <name evidence="9" type="ORF">CAK95_26475</name>
</gene>
<evidence type="ECO:0000256" key="6">
    <source>
        <dbReference type="ARBA" id="ARBA00022840"/>
    </source>
</evidence>
<dbReference type="GO" id="GO:0004642">
    <property type="term" value="F:phosphoribosylformylglycinamidine synthase activity"/>
    <property type="evidence" value="ECO:0007669"/>
    <property type="project" value="UniProtKB-UniRule"/>
</dbReference>
<sequence length="233" mass="24758">MKSAVLVFPGINRERDMARTLKLVSGVEPAMVWHADTQLPAGTDLVVVPGGFSYGDYLRCGAIAARAPIMDAVRAHAAKGGLVLGVCNGFQILCESGLLPGVLMRNSKLKFICHDVHLRVERSDTPFTRGYNAGQVIRVPVAHGEGNYVADEDTIKAIESEGRVIFRYCSADGTLGDPYNVNGAINAIAGIVNERGNVAGMMPHPENHVESIIGSTDGRGLFAGLVQQFGKAA</sequence>
<dbReference type="OrthoDB" id="9804441at2"/>
<dbReference type="SMART" id="SM01211">
    <property type="entry name" value="GATase_5"/>
    <property type="match status" value="1"/>
</dbReference>
<protein>
    <recommendedName>
        <fullName evidence="8">Phosphoribosylformylglycinamidine synthase subunit PurQ</fullName>
        <shortName evidence="8">FGAM synthase</shortName>
        <ecNumber evidence="8">6.3.5.3</ecNumber>
    </recommendedName>
    <alternativeName>
        <fullName evidence="8">Formylglycinamide ribonucleotide amidotransferase subunit I</fullName>
        <shortName evidence="8">FGAR amidotransferase I</shortName>
        <shortName evidence="8">FGAR-AT I</shortName>
    </alternativeName>
    <alternativeName>
        <fullName evidence="8">Glutaminase PurQ</fullName>
        <ecNumber evidence="8">3.5.1.2</ecNumber>
    </alternativeName>
    <alternativeName>
        <fullName evidence="8">Phosphoribosylformylglycinamidine synthase subunit I</fullName>
    </alternativeName>
</protein>
<dbReference type="PROSITE" id="PS51273">
    <property type="entry name" value="GATASE_TYPE_1"/>
    <property type="match status" value="1"/>
</dbReference>
<reference evidence="9 10" key="1">
    <citation type="submission" date="2017-05" db="EMBL/GenBank/DDBJ databases">
        <title>Full genome sequence of Pseudorhodoplanes sinuspersici.</title>
        <authorList>
            <person name="Dastgheib S.M.M."/>
            <person name="Shavandi M."/>
            <person name="Tirandaz H."/>
        </authorList>
    </citation>
    <scope>NUCLEOTIDE SEQUENCE [LARGE SCALE GENOMIC DNA]</scope>
    <source>
        <strain evidence="9 10">RIPI110</strain>
    </source>
</reference>
<comment type="catalytic activity">
    <reaction evidence="8">
        <text>N(2)-formyl-N(1)-(5-phospho-beta-D-ribosyl)glycinamide + L-glutamine + ATP + H2O = 2-formamido-N(1)-(5-O-phospho-beta-D-ribosyl)acetamidine + L-glutamate + ADP + phosphate + H(+)</text>
        <dbReference type="Rhea" id="RHEA:17129"/>
        <dbReference type="ChEBI" id="CHEBI:15377"/>
        <dbReference type="ChEBI" id="CHEBI:15378"/>
        <dbReference type="ChEBI" id="CHEBI:29985"/>
        <dbReference type="ChEBI" id="CHEBI:30616"/>
        <dbReference type="ChEBI" id="CHEBI:43474"/>
        <dbReference type="ChEBI" id="CHEBI:58359"/>
        <dbReference type="ChEBI" id="CHEBI:147286"/>
        <dbReference type="ChEBI" id="CHEBI:147287"/>
        <dbReference type="ChEBI" id="CHEBI:456216"/>
        <dbReference type="EC" id="6.3.5.3"/>
    </reaction>
</comment>
<dbReference type="GO" id="GO:0004359">
    <property type="term" value="F:glutaminase activity"/>
    <property type="evidence" value="ECO:0007669"/>
    <property type="project" value="UniProtKB-EC"/>
</dbReference>
<dbReference type="AlphaFoldDB" id="A0A1W6ZY54"/>
<evidence type="ECO:0000256" key="1">
    <source>
        <dbReference type="ARBA" id="ARBA00022490"/>
    </source>
</evidence>
<dbReference type="PANTHER" id="PTHR47552">
    <property type="entry name" value="PHOSPHORIBOSYLFORMYLGLYCINAMIDINE SYNTHASE SUBUNIT PURQ"/>
    <property type="match status" value="1"/>
</dbReference>
<evidence type="ECO:0000313" key="10">
    <source>
        <dbReference type="Proteomes" id="UP000194137"/>
    </source>
</evidence>
<dbReference type="SUPFAM" id="SSF52317">
    <property type="entry name" value="Class I glutamine amidotransferase-like"/>
    <property type="match status" value="1"/>
</dbReference>
<keyword evidence="10" id="KW-1185">Reference proteome</keyword>
<feature type="active site" evidence="8">
    <location>
        <position position="204"/>
    </location>
</feature>
<dbReference type="GO" id="GO:0005737">
    <property type="term" value="C:cytoplasm"/>
    <property type="evidence" value="ECO:0007669"/>
    <property type="project" value="UniProtKB-SubCell"/>
</dbReference>
<evidence type="ECO:0000313" key="9">
    <source>
        <dbReference type="EMBL" id="ARQ02250.1"/>
    </source>
</evidence>
<dbReference type="UniPathway" id="UPA00074">
    <property type="reaction ID" value="UER00128"/>
</dbReference>
<dbReference type="GO" id="GO:0005524">
    <property type="term" value="F:ATP binding"/>
    <property type="evidence" value="ECO:0007669"/>
    <property type="project" value="UniProtKB-KW"/>
</dbReference>
<dbReference type="STRING" id="1235591.CAK95_26475"/>
<dbReference type="PIRSF" id="PIRSF001586">
    <property type="entry name" value="FGAM_synth_I"/>
    <property type="match status" value="1"/>
</dbReference>
<dbReference type="CDD" id="cd01740">
    <property type="entry name" value="GATase1_FGAR_AT"/>
    <property type="match status" value="1"/>
</dbReference>
<dbReference type="EC" id="6.3.5.3" evidence="8"/>
<comment type="subcellular location">
    <subcellularLocation>
        <location evidence="8">Cytoplasm</location>
    </subcellularLocation>
</comment>
<comment type="catalytic activity">
    <reaction evidence="8">
        <text>L-glutamine + H2O = L-glutamate + NH4(+)</text>
        <dbReference type="Rhea" id="RHEA:15889"/>
        <dbReference type="ChEBI" id="CHEBI:15377"/>
        <dbReference type="ChEBI" id="CHEBI:28938"/>
        <dbReference type="ChEBI" id="CHEBI:29985"/>
        <dbReference type="ChEBI" id="CHEBI:58359"/>
        <dbReference type="EC" id="3.5.1.2"/>
    </reaction>
</comment>
<dbReference type="GO" id="GO:0006189">
    <property type="term" value="P:'de novo' IMP biosynthetic process"/>
    <property type="evidence" value="ECO:0007669"/>
    <property type="project" value="UniProtKB-UniRule"/>
</dbReference>
<dbReference type="KEGG" id="psin:CAK95_26475"/>
<evidence type="ECO:0000256" key="8">
    <source>
        <dbReference type="HAMAP-Rule" id="MF_00421"/>
    </source>
</evidence>
<name>A0A1W6ZY54_9HYPH</name>
<dbReference type="HAMAP" id="MF_00421">
    <property type="entry name" value="PurQ"/>
    <property type="match status" value="1"/>
</dbReference>
<dbReference type="InterPro" id="IPR010075">
    <property type="entry name" value="PRibForGlyAmidine_synth_PurQ"/>
</dbReference>
<keyword evidence="4 8" id="KW-0658">Purine biosynthesis</keyword>
<dbReference type="RefSeq" id="WP_086090681.1">
    <property type="nucleotide sequence ID" value="NZ_CP021112.1"/>
</dbReference>
<keyword evidence="3 8" id="KW-0547">Nucleotide-binding</keyword>
<keyword evidence="5 8" id="KW-0378">Hydrolase</keyword>
<dbReference type="InterPro" id="IPR029062">
    <property type="entry name" value="Class_I_gatase-like"/>
</dbReference>